<dbReference type="InterPro" id="IPR051532">
    <property type="entry name" value="Ester_Hydrolysis_Enzymes"/>
</dbReference>
<dbReference type="InterPro" id="IPR036514">
    <property type="entry name" value="SGNH_hydro_sf"/>
</dbReference>
<proteinExistence type="predicted"/>
<dbReference type="Proteomes" id="UP000245469">
    <property type="component" value="Unassembled WGS sequence"/>
</dbReference>
<sequence>MISDHAPVSDVHVCFIGDSFVAGIGDPEHLGWAGRLAARTHCDRVGGTPLSSYNLGVRRQTSAEVAARLVAECRPRLPQGCAAGVVISCGVNDTTAEGSQTRVPVGGSVAALSTALSSCATNGWKVLVVGPPPVDDAAHNARTALVDARFATVCADRGITYVPVLDVLRRDPLWMRQVAEDDGAHPQAEGYALMADLVAPAWDAWVGALRSQGR</sequence>
<keyword evidence="3" id="KW-1185">Reference proteome</keyword>
<gene>
    <name evidence="2" type="ORF">BXY45_14322</name>
</gene>
<organism evidence="2 3">
    <name type="scientific">Quadrisphaera granulorum</name>
    <dbReference type="NCBI Taxonomy" id="317664"/>
    <lineage>
        <taxon>Bacteria</taxon>
        <taxon>Bacillati</taxon>
        <taxon>Actinomycetota</taxon>
        <taxon>Actinomycetes</taxon>
        <taxon>Kineosporiales</taxon>
        <taxon>Kineosporiaceae</taxon>
        <taxon>Quadrisphaera</taxon>
    </lineage>
</organism>
<reference evidence="2 3" key="1">
    <citation type="submission" date="2018-03" db="EMBL/GenBank/DDBJ databases">
        <title>Genomic Encyclopedia of Archaeal and Bacterial Type Strains, Phase II (KMG-II): from individual species to whole genera.</title>
        <authorList>
            <person name="Goeker M."/>
        </authorList>
    </citation>
    <scope>NUCLEOTIDE SEQUENCE [LARGE SCALE GENOMIC DNA]</scope>
    <source>
        <strain evidence="2 3">DSM 44889</strain>
    </source>
</reference>
<dbReference type="GO" id="GO:0004622">
    <property type="term" value="F:phosphatidylcholine lysophospholipase activity"/>
    <property type="evidence" value="ECO:0007669"/>
    <property type="project" value="TreeGrafter"/>
</dbReference>
<protein>
    <submittedName>
        <fullName evidence="2">Lysophospholipase L1-like esterase</fullName>
    </submittedName>
</protein>
<dbReference type="Pfam" id="PF13472">
    <property type="entry name" value="Lipase_GDSL_2"/>
    <property type="match status" value="1"/>
</dbReference>
<dbReference type="PANTHER" id="PTHR30383">
    <property type="entry name" value="THIOESTERASE 1/PROTEASE 1/LYSOPHOSPHOLIPASE L1"/>
    <property type="match status" value="1"/>
</dbReference>
<evidence type="ECO:0000313" key="2">
    <source>
        <dbReference type="EMBL" id="PWJ46985.1"/>
    </source>
</evidence>
<dbReference type="PANTHER" id="PTHR30383:SF5">
    <property type="entry name" value="SGNH HYDROLASE-TYPE ESTERASE DOMAIN-CONTAINING PROTEIN"/>
    <property type="match status" value="1"/>
</dbReference>
<feature type="domain" description="SGNH hydrolase-type esterase" evidence="1">
    <location>
        <begin position="15"/>
        <end position="193"/>
    </location>
</feature>
<accession>A0A315ZMX3</accession>
<dbReference type="InterPro" id="IPR013830">
    <property type="entry name" value="SGNH_hydro"/>
</dbReference>
<comment type="caution">
    <text evidence="2">The sequence shown here is derived from an EMBL/GenBank/DDBJ whole genome shotgun (WGS) entry which is preliminary data.</text>
</comment>
<dbReference type="AlphaFoldDB" id="A0A315ZMX3"/>
<dbReference type="EMBL" id="QGDQ01000043">
    <property type="protein sequence ID" value="PWJ46985.1"/>
    <property type="molecule type" value="Genomic_DNA"/>
</dbReference>
<dbReference type="Gene3D" id="3.40.50.1110">
    <property type="entry name" value="SGNH hydrolase"/>
    <property type="match status" value="1"/>
</dbReference>
<evidence type="ECO:0000259" key="1">
    <source>
        <dbReference type="Pfam" id="PF13472"/>
    </source>
</evidence>
<evidence type="ECO:0000313" key="3">
    <source>
        <dbReference type="Proteomes" id="UP000245469"/>
    </source>
</evidence>
<name>A0A315ZMX3_9ACTN</name>
<dbReference type="SUPFAM" id="SSF52266">
    <property type="entry name" value="SGNH hydrolase"/>
    <property type="match status" value="1"/>
</dbReference>